<accession>A0A512DD29</accession>
<evidence type="ECO:0000313" key="2">
    <source>
        <dbReference type="Proteomes" id="UP000321181"/>
    </source>
</evidence>
<comment type="caution">
    <text evidence="1">The sequence shown here is derived from an EMBL/GenBank/DDBJ whole genome shotgun (WGS) entry which is preliminary data.</text>
</comment>
<proteinExistence type="predicted"/>
<dbReference type="EMBL" id="BJYY01000013">
    <property type="protein sequence ID" value="GEO34337.1"/>
    <property type="molecule type" value="Genomic_DNA"/>
</dbReference>
<organism evidence="1 2">
    <name type="scientific">Cellulomonas aerilata</name>
    <dbReference type="NCBI Taxonomy" id="515326"/>
    <lineage>
        <taxon>Bacteria</taxon>
        <taxon>Bacillati</taxon>
        <taxon>Actinomycetota</taxon>
        <taxon>Actinomycetes</taxon>
        <taxon>Micrococcales</taxon>
        <taxon>Cellulomonadaceae</taxon>
        <taxon>Cellulomonas</taxon>
    </lineage>
</organism>
<gene>
    <name evidence="1" type="ORF">CAE01nite_20620</name>
</gene>
<sequence length="273" mass="29735">MTHHRALAAVLALRHAVAADDSSAAAGLPVTETDDDHQVIARYISDRGTVMAWTLPTGEQVLYSGAIEVSEDFDWTPVGTPRVYRFVNASETDVKADARRLFLAQSLKNGAARRFAGWRDRIVALIPEEVGAKESKIFRTRADGAIEITHTYDVLDAYAKYAEWVNALAHEFGGTDDKLAAGIETPDIEPLNPMAVKIAQAWLMREAADAALDQARHSLKFGLAGFSRLLRFYDSDGSSVAELARSLHTDRPNLSRAIKAADSDPQIAAAFGN</sequence>
<dbReference type="RefSeq" id="WP_146903670.1">
    <property type="nucleotide sequence ID" value="NZ_BAAARM010000003.1"/>
</dbReference>
<name>A0A512DD29_9CELL</name>
<keyword evidence="2" id="KW-1185">Reference proteome</keyword>
<dbReference type="Proteomes" id="UP000321181">
    <property type="component" value="Unassembled WGS sequence"/>
</dbReference>
<protein>
    <submittedName>
        <fullName evidence="1">Uncharacterized protein</fullName>
    </submittedName>
</protein>
<reference evidence="1 2" key="1">
    <citation type="submission" date="2019-07" db="EMBL/GenBank/DDBJ databases">
        <title>Whole genome shotgun sequence of Cellulomonas aerilata NBRC 106308.</title>
        <authorList>
            <person name="Hosoyama A."/>
            <person name="Uohara A."/>
            <person name="Ohji S."/>
            <person name="Ichikawa N."/>
        </authorList>
    </citation>
    <scope>NUCLEOTIDE SEQUENCE [LARGE SCALE GENOMIC DNA]</scope>
    <source>
        <strain evidence="1 2">NBRC 106308</strain>
    </source>
</reference>
<evidence type="ECO:0000313" key="1">
    <source>
        <dbReference type="EMBL" id="GEO34337.1"/>
    </source>
</evidence>
<dbReference type="AlphaFoldDB" id="A0A512DD29"/>
<dbReference type="OrthoDB" id="5143259at2"/>